<name>A0ABR8XUU7_9BACL</name>
<dbReference type="PANTHER" id="PTHR22572">
    <property type="entry name" value="SUGAR-1-PHOSPHATE GUANYL TRANSFERASE"/>
    <property type="match status" value="1"/>
</dbReference>
<gene>
    <name evidence="3" type="ORF">H9635_03060</name>
</gene>
<comment type="caution">
    <text evidence="3">The sequence shown here is derived from an EMBL/GenBank/DDBJ whole genome shotgun (WGS) entry which is preliminary data.</text>
</comment>
<accession>A0ABR8XUU7</accession>
<dbReference type="CDD" id="cd04607">
    <property type="entry name" value="CBS_pair_NTP_transferase_assoc"/>
    <property type="match status" value="1"/>
</dbReference>
<organism evidence="3 4">
    <name type="scientific">Solibacillus faecavium</name>
    <dbReference type="NCBI Taxonomy" id="2762221"/>
    <lineage>
        <taxon>Bacteria</taxon>
        <taxon>Bacillati</taxon>
        <taxon>Bacillota</taxon>
        <taxon>Bacilli</taxon>
        <taxon>Bacillales</taxon>
        <taxon>Caryophanaceae</taxon>
        <taxon>Solibacillus</taxon>
    </lineage>
</organism>
<keyword evidence="1" id="KW-0129">CBS domain</keyword>
<dbReference type="Gene3D" id="3.10.580.10">
    <property type="entry name" value="CBS-domain"/>
    <property type="match status" value="1"/>
</dbReference>
<dbReference type="InterPro" id="IPR000644">
    <property type="entry name" value="CBS_dom"/>
</dbReference>
<reference evidence="3 4" key="1">
    <citation type="submission" date="2020-08" db="EMBL/GenBank/DDBJ databases">
        <title>A Genomic Blueprint of the Chicken Gut Microbiome.</title>
        <authorList>
            <person name="Gilroy R."/>
            <person name="Ravi A."/>
            <person name="Getino M."/>
            <person name="Pursley I."/>
            <person name="Horton D.L."/>
            <person name="Alikhan N.-F."/>
            <person name="Baker D."/>
            <person name="Gharbi K."/>
            <person name="Hall N."/>
            <person name="Watson M."/>
            <person name="Adriaenssens E.M."/>
            <person name="Foster-Nyarko E."/>
            <person name="Jarju S."/>
            <person name="Secka A."/>
            <person name="Antonio M."/>
            <person name="Oren A."/>
            <person name="Chaudhuri R."/>
            <person name="La Ragione R.M."/>
            <person name="Hildebrand F."/>
            <person name="Pallen M.J."/>
        </authorList>
    </citation>
    <scope>NUCLEOTIDE SEQUENCE [LARGE SCALE GENOMIC DNA]</scope>
    <source>
        <strain evidence="3 4">A46</strain>
    </source>
</reference>
<dbReference type="SUPFAM" id="SSF54631">
    <property type="entry name" value="CBS-domain pair"/>
    <property type="match status" value="1"/>
</dbReference>
<keyword evidence="4" id="KW-1185">Reference proteome</keyword>
<dbReference type="Proteomes" id="UP000619101">
    <property type="component" value="Unassembled WGS sequence"/>
</dbReference>
<dbReference type="Gene3D" id="3.90.550.10">
    <property type="entry name" value="Spore Coat Polysaccharide Biosynthesis Protein SpsA, Chain A"/>
    <property type="match status" value="1"/>
</dbReference>
<evidence type="ECO:0000313" key="4">
    <source>
        <dbReference type="Proteomes" id="UP000619101"/>
    </source>
</evidence>
<sequence>MNNWKKIIVTEHQTLFETMKIIDQTSLQFAVVVDNNYRLLGTVTDGDIRRGILRGEGLEVPITAIMNSRPISAKIGWQSSEYKRLMNSKKLKQLPIIDESNRVIDILFIDKLESPINKNLVILMLGGLGTRLRPLTNDVPKPMLKVGNKPIVETIVDGFKQFGYTNFIFSVNYKKEVIQSYFQAGEEFGVTIEYVEEEKRMGTAGALSLLKNRPTEPFFVMNGDLLTQVNFKQLMQFHKEQQAIATMCVREYEFQVPYGVIETVGTDLLSIKEKPVHRSFVNAGIYVLSPEVFDYIPTDTFYDMPTLFEKLVEHGKKTSVFPIHEYWLDIGRVDDFERANEKVKEMSHES</sequence>
<dbReference type="InterPro" id="IPR029044">
    <property type="entry name" value="Nucleotide-diphossugar_trans"/>
</dbReference>
<proteinExistence type="predicted"/>
<dbReference type="InterPro" id="IPR005835">
    <property type="entry name" value="NTP_transferase_dom"/>
</dbReference>
<dbReference type="RefSeq" id="WP_191698665.1">
    <property type="nucleotide sequence ID" value="NZ_JACSPZ010000001.1"/>
</dbReference>
<dbReference type="PROSITE" id="PS51371">
    <property type="entry name" value="CBS"/>
    <property type="match status" value="1"/>
</dbReference>
<dbReference type="InterPro" id="IPR046342">
    <property type="entry name" value="CBS_dom_sf"/>
</dbReference>
<dbReference type="Pfam" id="PF00483">
    <property type="entry name" value="NTP_transferase"/>
    <property type="match status" value="1"/>
</dbReference>
<protein>
    <submittedName>
        <fullName evidence="3">Nucleotidyltransferase family protein</fullName>
    </submittedName>
</protein>
<dbReference type="SUPFAM" id="SSF53448">
    <property type="entry name" value="Nucleotide-diphospho-sugar transferases"/>
    <property type="match status" value="1"/>
</dbReference>
<feature type="domain" description="CBS" evidence="2">
    <location>
        <begin position="1"/>
        <end position="60"/>
    </location>
</feature>
<evidence type="ECO:0000259" key="2">
    <source>
        <dbReference type="PROSITE" id="PS51371"/>
    </source>
</evidence>
<evidence type="ECO:0000313" key="3">
    <source>
        <dbReference type="EMBL" id="MBD8035705.1"/>
    </source>
</evidence>
<dbReference type="InterPro" id="IPR050486">
    <property type="entry name" value="Mannose-1P_guanyltransferase"/>
</dbReference>
<dbReference type="EMBL" id="JACSPZ010000001">
    <property type="protein sequence ID" value="MBD8035705.1"/>
    <property type="molecule type" value="Genomic_DNA"/>
</dbReference>
<evidence type="ECO:0000256" key="1">
    <source>
        <dbReference type="PROSITE-ProRule" id="PRU00703"/>
    </source>
</evidence>
<dbReference type="CDD" id="cd06426">
    <property type="entry name" value="NTP_transferase_like_2"/>
    <property type="match status" value="1"/>
</dbReference>
<dbReference type="Pfam" id="PF00571">
    <property type="entry name" value="CBS"/>
    <property type="match status" value="1"/>
</dbReference>